<name>A0ACC0CFZ7_CATRO</name>
<sequence>MADHQRIHPVQDPEAAQGQKPTAPLVPRASFRSENGNPEVQNYPPIRRTIPYKYEKPPPKRNCCRRCFCWTFCLILLVIVLLGILAAIIYFAFQPKIPKYSINSLRITRFNLGDDMSLSAAFNVNITARNPNKKIGIYYEGGSHISVWFTGSKLCEGSLPKFYQGHRNTTMLNLTLNGQTDNATDLFQRLRAQQQTGNIPLNLRAKVPVRLKLGKLKLTKWKFLVRCRLNVDSLAQDNVIRIRNSSYNYYYYDKFPSRFRSCNLKSNATESDVELKPFKEEQEEVDCVGTGQDVECVVTTKSSTNDEFLENPLKVEVEQSPSSSLLALLEVAWEWGLLISPFFFWGTAMVAMKEVLPKTGPFFVASFRLIPAGLALVGFAALRGRSFPSGLNAWVSISLFALIDATCFQGFLAEGLERTAAGLGSVCCSLPVCCCFIMHVVDVIIDSQPLTVAVLAALLFGESIGLVGAAGLVLGVMGLLLLEVPAIAFDESNFSLWGSGEWWMLLAAQSMAVGTVMVRWVSKYSDPIMATGWHMVIGGLPLLAIAIFNHDPALSGSFKELSSNDLLALLYTSLFGSAISYGVFFYNATRGSLTKLSSLTFLTPMFASIFGFLYLGETFSPIQIVGALVTVAAIYMVNYKDSVE</sequence>
<comment type="caution">
    <text evidence="1">The sequence shown here is derived from an EMBL/GenBank/DDBJ whole genome shotgun (WGS) entry which is preliminary data.</text>
</comment>
<organism evidence="1 2">
    <name type="scientific">Catharanthus roseus</name>
    <name type="common">Madagascar periwinkle</name>
    <name type="synonym">Vinca rosea</name>
    <dbReference type="NCBI Taxonomy" id="4058"/>
    <lineage>
        <taxon>Eukaryota</taxon>
        <taxon>Viridiplantae</taxon>
        <taxon>Streptophyta</taxon>
        <taxon>Embryophyta</taxon>
        <taxon>Tracheophyta</taxon>
        <taxon>Spermatophyta</taxon>
        <taxon>Magnoliopsida</taxon>
        <taxon>eudicotyledons</taxon>
        <taxon>Gunneridae</taxon>
        <taxon>Pentapetalae</taxon>
        <taxon>asterids</taxon>
        <taxon>lamiids</taxon>
        <taxon>Gentianales</taxon>
        <taxon>Apocynaceae</taxon>
        <taxon>Rauvolfioideae</taxon>
        <taxon>Vinceae</taxon>
        <taxon>Catharanthinae</taxon>
        <taxon>Catharanthus</taxon>
    </lineage>
</organism>
<evidence type="ECO:0000313" key="1">
    <source>
        <dbReference type="EMBL" id="KAI5683830.1"/>
    </source>
</evidence>
<dbReference type="Proteomes" id="UP001060085">
    <property type="component" value="Linkage Group LG01"/>
</dbReference>
<reference evidence="2" key="1">
    <citation type="journal article" date="2023" name="Nat. Plants">
        <title>Single-cell RNA sequencing provides a high-resolution roadmap for understanding the multicellular compartmentation of specialized metabolism.</title>
        <authorList>
            <person name="Sun S."/>
            <person name="Shen X."/>
            <person name="Li Y."/>
            <person name="Li Y."/>
            <person name="Wang S."/>
            <person name="Li R."/>
            <person name="Zhang H."/>
            <person name="Shen G."/>
            <person name="Guo B."/>
            <person name="Wei J."/>
            <person name="Xu J."/>
            <person name="St-Pierre B."/>
            <person name="Chen S."/>
            <person name="Sun C."/>
        </authorList>
    </citation>
    <scope>NUCLEOTIDE SEQUENCE [LARGE SCALE GENOMIC DNA]</scope>
</reference>
<evidence type="ECO:0000313" key="2">
    <source>
        <dbReference type="Proteomes" id="UP001060085"/>
    </source>
</evidence>
<keyword evidence="2" id="KW-1185">Reference proteome</keyword>
<proteinExistence type="predicted"/>
<dbReference type="EMBL" id="CM044701">
    <property type="protein sequence ID" value="KAI5683830.1"/>
    <property type="molecule type" value="Genomic_DNA"/>
</dbReference>
<accession>A0ACC0CFZ7</accession>
<protein>
    <submittedName>
        <fullName evidence="1">Uncharacterized protein</fullName>
    </submittedName>
</protein>
<gene>
    <name evidence="1" type="ORF">M9H77_05058</name>
</gene>